<reference evidence="12 13" key="1">
    <citation type="journal article" date="2021" name="Int. J. Syst. Evol. Microbiol.">
        <title>Clostridium zeae sp. nov., isolated from corn silage.</title>
        <authorList>
            <person name="Kobayashi H."/>
            <person name="Tanizawa Y."/>
            <person name="Yagura M."/>
            <person name="Sakamoto M."/>
            <person name="Ohkuma M."/>
            <person name="Tohno M."/>
        </authorList>
    </citation>
    <scope>NUCLEOTIDE SEQUENCE [LARGE SCALE GENOMIC DNA]</scope>
    <source>
        <strain evidence="12 13">CSC2</strain>
    </source>
</reference>
<keyword evidence="5 9" id="KW-0238">DNA-binding</keyword>
<feature type="domain" description="Response regulatory" evidence="10">
    <location>
        <begin position="3"/>
        <end position="116"/>
    </location>
</feature>
<dbReference type="PROSITE" id="PS50110">
    <property type="entry name" value="RESPONSE_REGULATORY"/>
    <property type="match status" value="1"/>
</dbReference>
<evidence type="ECO:0000256" key="5">
    <source>
        <dbReference type="ARBA" id="ARBA00023125"/>
    </source>
</evidence>
<evidence type="ECO:0000259" key="10">
    <source>
        <dbReference type="PROSITE" id="PS50110"/>
    </source>
</evidence>
<comment type="caution">
    <text evidence="12">The sequence shown here is derived from an EMBL/GenBank/DDBJ whole genome shotgun (WGS) entry which is preliminary data.</text>
</comment>
<dbReference type="CDD" id="cd00383">
    <property type="entry name" value="trans_reg_C"/>
    <property type="match status" value="1"/>
</dbReference>
<dbReference type="Pfam" id="PF00072">
    <property type="entry name" value="Response_reg"/>
    <property type="match status" value="1"/>
</dbReference>
<gene>
    <name evidence="12" type="primary">phoP_1</name>
    <name evidence="12" type="ORF">CSC2_27060</name>
</gene>
<feature type="domain" description="OmpR/PhoB-type" evidence="11">
    <location>
        <begin position="123"/>
        <end position="221"/>
    </location>
</feature>
<keyword evidence="2 8" id="KW-0597">Phosphoprotein</keyword>
<dbReference type="RefSeq" id="WP_206870441.1">
    <property type="nucleotide sequence ID" value="NZ_BMBA01000002.1"/>
</dbReference>
<evidence type="ECO:0000256" key="7">
    <source>
        <dbReference type="ARBA" id="ARBA00024867"/>
    </source>
</evidence>
<dbReference type="Proteomes" id="UP000663802">
    <property type="component" value="Unassembled WGS sequence"/>
</dbReference>
<evidence type="ECO:0000256" key="8">
    <source>
        <dbReference type="PROSITE-ProRule" id="PRU00169"/>
    </source>
</evidence>
<dbReference type="InterPro" id="IPR016032">
    <property type="entry name" value="Sig_transdc_resp-reg_C-effctor"/>
</dbReference>
<dbReference type="InterPro" id="IPR036388">
    <property type="entry name" value="WH-like_DNA-bd_sf"/>
</dbReference>
<dbReference type="GO" id="GO:0003677">
    <property type="term" value="F:DNA binding"/>
    <property type="evidence" value="ECO:0007669"/>
    <property type="project" value="UniProtKB-KW"/>
</dbReference>
<dbReference type="InterPro" id="IPR011006">
    <property type="entry name" value="CheY-like_superfamily"/>
</dbReference>
<keyword evidence="13" id="KW-1185">Reference proteome</keyword>
<evidence type="ECO:0000313" key="12">
    <source>
        <dbReference type="EMBL" id="GFZ32180.1"/>
    </source>
</evidence>
<dbReference type="SUPFAM" id="SSF46894">
    <property type="entry name" value="C-terminal effector domain of the bipartite response regulators"/>
    <property type="match status" value="1"/>
</dbReference>
<evidence type="ECO:0000256" key="3">
    <source>
        <dbReference type="ARBA" id="ARBA00023012"/>
    </source>
</evidence>
<dbReference type="EMBL" id="BMBA01000002">
    <property type="protein sequence ID" value="GFZ32180.1"/>
    <property type="molecule type" value="Genomic_DNA"/>
</dbReference>
<organism evidence="12 13">
    <name type="scientific">Clostridium zeae</name>
    <dbReference type="NCBI Taxonomy" id="2759022"/>
    <lineage>
        <taxon>Bacteria</taxon>
        <taxon>Bacillati</taxon>
        <taxon>Bacillota</taxon>
        <taxon>Clostridia</taxon>
        <taxon>Eubacteriales</taxon>
        <taxon>Clostridiaceae</taxon>
        <taxon>Clostridium</taxon>
    </lineage>
</organism>
<name>A0ABQ1EBK2_9CLOT</name>
<dbReference type="PANTHER" id="PTHR48111:SF1">
    <property type="entry name" value="TWO-COMPONENT RESPONSE REGULATOR ORR33"/>
    <property type="match status" value="1"/>
</dbReference>
<dbReference type="InterPro" id="IPR001789">
    <property type="entry name" value="Sig_transdc_resp-reg_receiver"/>
</dbReference>
<dbReference type="InterPro" id="IPR001867">
    <property type="entry name" value="OmpR/PhoB-type_DNA-bd"/>
</dbReference>
<evidence type="ECO:0000256" key="1">
    <source>
        <dbReference type="ARBA" id="ARBA00018672"/>
    </source>
</evidence>
<protein>
    <recommendedName>
        <fullName evidence="1">Stage 0 sporulation protein A homolog</fullName>
    </recommendedName>
</protein>
<evidence type="ECO:0000313" key="13">
    <source>
        <dbReference type="Proteomes" id="UP000663802"/>
    </source>
</evidence>
<feature type="modified residue" description="4-aspartylphosphate" evidence="8">
    <location>
        <position position="52"/>
    </location>
</feature>
<proteinExistence type="predicted"/>
<dbReference type="SMART" id="SM00862">
    <property type="entry name" value="Trans_reg_C"/>
    <property type="match status" value="1"/>
</dbReference>
<feature type="DNA-binding region" description="OmpR/PhoB-type" evidence="9">
    <location>
        <begin position="123"/>
        <end position="221"/>
    </location>
</feature>
<evidence type="ECO:0000256" key="9">
    <source>
        <dbReference type="PROSITE-ProRule" id="PRU01091"/>
    </source>
</evidence>
<sequence>MFNIALVEDDFTISEGINYALKKKGYNCYRFYEGDTFLEQAPSMRIDLIIMDVMLPIKDGFQISNEYLKSHSTPIIFLTARGSIEDKLKGLGLGAEDYLTKPFDLRELLMRIDIVLRRSCKNFNSYNINEETIINFSSKEVLVSGISANLNPKEYELLVYLIENKGIVLTRDKIIEKVWGYDFDGADRTVDINITRIRKKLKLKSKRPITTVFGMGYKYED</sequence>
<keyword evidence="3" id="KW-0902">Two-component regulatory system</keyword>
<dbReference type="PANTHER" id="PTHR48111">
    <property type="entry name" value="REGULATOR OF RPOS"/>
    <property type="match status" value="1"/>
</dbReference>
<keyword evidence="4" id="KW-0805">Transcription regulation</keyword>
<dbReference type="Gene3D" id="1.10.10.10">
    <property type="entry name" value="Winged helix-like DNA-binding domain superfamily/Winged helix DNA-binding domain"/>
    <property type="match status" value="1"/>
</dbReference>
<dbReference type="SMART" id="SM00448">
    <property type="entry name" value="REC"/>
    <property type="match status" value="1"/>
</dbReference>
<dbReference type="InterPro" id="IPR039420">
    <property type="entry name" value="WalR-like"/>
</dbReference>
<dbReference type="Pfam" id="PF00486">
    <property type="entry name" value="Trans_reg_C"/>
    <property type="match status" value="1"/>
</dbReference>
<dbReference type="SUPFAM" id="SSF52172">
    <property type="entry name" value="CheY-like"/>
    <property type="match status" value="1"/>
</dbReference>
<dbReference type="Gene3D" id="6.10.250.690">
    <property type="match status" value="1"/>
</dbReference>
<evidence type="ECO:0000256" key="4">
    <source>
        <dbReference type="ARBA" id="ARBA00023015"/>
    </source>
</evidence>
<evidence type="ECO:0000259" key="11">
    <source>
        <dbReference type="PROSITE" id="PS51755"/>
    </source>
</evidence>
<dbReference type="PROSITE" id="PS51755">
    <property type="entry name" value="OMPR_PHOB"/>
    <property type="match status" value="1"/>
</dbReference>
<evidence type="ECO:0000256" key="2">
    <source>
        <dbReference type="ARBA" id="ARBA00022553"/>
    </source>
</evidence>
<evidence type="ECO:0000256" key="6">
    <source>
        <dbReference type="ARBA" id="ARBA00023163"/>
    </source>
</evidence>
<comment type="function">
    <text evidence="7">May play the central regulatory role in sporulation. It may be an element of the effector pathway responsible for the activation of sporulation genes in response to nutritional stress. Spo0A may act in concert with spo0H (a sigma factor) to control the expression of some genes that are critical to the sporulation process.</text>
</comment>
<keyword evidence="6" id="KW-0804">Transcription</keyword>
<accession>A0ABQ1EBK2</accession>
<dbReference type="Gene3D" id="3.40.50.2300">
    <property type="match status" value="1"/>
</dbReference>